<dbReference type="AlphaFoldDB" id="G5LPC7"/>
<gene>
    <name evidence="1" type="ORF">LTSEALA_2567</name>
</gene>
<reference evidence="1 2" key="1">
    <citation type="journal article" date="2011" name="BMC Genomics">
        <title>Genome sequencing reveals diversification of virulence factor content and possible host adaptation in distinct subpopulations of Salmonella enterica.</title>
        <authorList>
            <person name="den Bakker H.C."/>
            <person name="Moreno Switt A.I."/>
            <person name="Govoni G."/>
            <person name="Cummings C.A."/>
            <person name="Ranieri M.L."/>
            <person name="Degoricija L."/>
            <person name="Hoelzer K."/>
            <person name="Rodriguez-Rivera L.D."/>
            <person name="Brown S."/>
            <person name="Bolchacova E."/>
            <person name="Furtado M.R."/>
            <person name="Wiedmann M."/>
        </authorList>
    </citation>
    <scope>NUCLEOTIDE SEQUENCE [LARGE SCALE GENOMIC DNA]</scope>
    <source>
        <strain evidence="1 2">R6-377</strain>
    </source>
</reference>
<evidence type="ECO:0000313" key="2">
    <source>
        <dbReference type="Proteomes" id="UP000004642"/>
    </source>
</evidence>
<sequence length="37" mass="4136">MSFTRFGMDGMAMTGMQVSSPLYRLLAQVTPEQRAPE</sequence>
<accession>G5LPC7</accession>
<dbReference type="Proteomes" id="UP000004642">
    <property type="component" value="Unassembled WGS sequence"/>
</dbReference>
<dbReference type="PATRIC" id="fig|913241.3.peg.1942"/>
<comment type="caution">
    <text evidence="1">The sequence shown here is derived from an EMBL/GenBank/DDBJ whole genome shotgun (WGS) entry which is preliminary data.</text>
</comment>
<protein>
    <submittedName>
        <fullName evidence="1">Secretion system effector SseG</fullName>
    </submittedName>
</protein>
<organism evidence="1 2">
    <name type="scientific">Salmonella enterica subsp. enterica serovar Alachua str. R6-377</name>
    <dbReference type="NCBI Taxonomy" id="913241"/>
    <lineage>
        <taxon>Bacteria</taxon>
        <taxon>Pseudomonadati</taxon>
        <taxon>Pseudomonadota</taxon>
        <taxon>Gammaproteobacteria</taxon>
        <taxon>Enterobacterales</taxon>
        <taxon>Enterobacteriaceae</taxon>
        <taxon>Salmonella</taxon>
    </lineage>
</organism>
<proteinExistence type="predicted"/>
<evidence type="ECO:0000313" key="1">
    <source>
        <dbReference type="EMBL" id="EHC38912.1"/>
    </source>
</evidence>
<dbReference type="EMBL" id="AFCJ01001096">
    <property type="protein sequence ID" value="EHC38912.1"/>
    <property type="molecule type" value="Genomic_DNA"/>
</dbReference>
<name>G5LPC7_SALET</name>